<keyword evidence="1" id="KW-0472">Membrane</keyword>
<gene>
    <name evidence="2" type="ORF">E1261_03325</name>
</gene>
<organism evidence="2 3">
    <name type="scientific">Kribbella albertanoniae</name>
    <dbReference type="NCBI Taxonomy" id="1266829"/>
    <lineage>
        <taxon>Bacteria</taxon>
        <taxon>Bacillati</taxon>
        <taxon>Actinomycetota</taxon>
        <taxon>Actinomycetes</taxon>
        <taxon>Propionibacteriales</taxon>
        <taxon>Kribbellaceae</taxon>
        <taxon>Kribbella</taxon>
    </lineage>
</organism>
<feature type="transmembrane region" description="Helical" evidence="1">
    <location>
        <begin position="24"/>
        <end position="44"/>
    </location>
</feature>
<comment type="caution">
    <text evidence="2">The sequence shown here is derived from an EMBL/GenBank/DDBJ whole genome shotgun (WGS) entry which is preliminary data.</text>
</comment>
<keyword evidence="1" id="KW-1133">Transmembrane helix</keyword>
<name>A0A4R4QG65_9ACTN</name>
<evidence type="ECO:0000256" key="1">
    <source>
        <dbReference type="SAM" id="Phobius"/>
    </source>
</evidence>
<proteinExistence type="predicted"/>
<dbReference type="Proteomes" id="UP000295075">
    <property type="component" value="Unassembled WGS sequence"/>
</dbReference>
<dbReference type="EMBL" id="SMKA01000006">
    <property type="protein sequence ID" value="TDC34666.1"/>
    <property type="molecule type" value="Genomic_DNA"/>
</dbReference>
<reference evidence="2 3" key="1">
    <citation type="submission" date="2019-03" db="EMBL/GenBank/DDBJ databases">
        <title>Draft genome sequences of novel Actinobacteria.</title>
        <authorList>
            <person name="Sahin N."/>
            <person name="Ay H."/>
            <person name="Saygin H."/>
        </authorList>
    </citation>
    <scope>NUCLEOTIDE SEQUENCE [LARGE SCALE GENOMIC DNA]</scope>
    <source>
        <strain evidence="2 3">JCM 30547</strain>
    </source>
</reference>
<sequence length="124" mass="13017">MTSQEISGSPTDGPATKLSQRQRITNATAVIVILLVIGGVLYLARNNAANAEVGDCVRASGSNGLEQVDCNDPQAEFKVVGRVADKPREDATLSTCGAFKDVAQVYWEGTSNKGFVLCLANVGD</sequence>
<protein>
    <submittedName>
        <fullName evidence="2">Uncharacterized protein</fullName>
    </submittedName>
</protein>
<evidence type="ECO:0000313" key="3">
    <source>
        <dbReference type="Proteomes" id="UP000295075"/>
    </source>
</evidence>
<dbReference type="OrthoDB" id="129804at85009"/>
<keyword evidence="3" id="KW-1185">Reference proteome</keyword>
<accession>A0A4R4QG65</accession>
<dbReference type="AlphaFoldDB" id="A0A4R4QG65"/>
<dbReference type="RefSeq" id="WP_132401589.1">
    <property type="nucleotide sequence ID" value="NZ_SMKA01000006.1"/>
</dbReference>
<evidence type="ECO:0000313" key="2">
    <source>
        <dbReference type="EMBL" id="TDC34666.1"/>
    </source>
</evidence>
<keyword evidence="1" id="KW-0812">Transmembrane</keyword>